<evidence type="ECO:0000259" key="11">
    <source>
        <dbReference type="Pfam" id="PF24105"/>
    </source>
</evidence>
<keyword evidence="4 8" id="KW-0677">Repeat</keyword>
<dbReference type="Pfam" id="PF24105">
    <property type="entry name" value="Beta-prop_CAF1B_HIR1"/>
    <property type="match status" value="1"/>
</dbReference>
<dbReference type="InterPro" id="IPR031120">
    <property type="entry name" value="HIR1-like"/>
</dbReference>
<dbReference type="PROSITE" id="PS50294">
    <property type="entry name" value="WD_REPEATS_REGION"/>
    <property type="match status" value="1"/>
</dbReference>
<evidence type="ECO:0000256" key="8">
    <source>
        <dbReference type="RuleBase" id="RU364014"/>
    </source>
</evidence>
<evidence type="ECO:0000256" key="10">
    <source>
        <dbReference type="SAM" id="MobiDB-lite"/>
    </source>
</evidence>
<evidence type="ECO:0000313" key="13">
    <source>
        <dbReference type="Proteomes" id="UP001642464"/>
    </source>
</evidence>
<dbReference type="InterPro" id="IPR036322">
    <property type="entry name" value="WD40_repeat_dom_sf"/>
</dbReference>
<dbReference type="PROSITE" id="PS50082">
    <property type="entry name" value="WD_REPEATS_2"/>
    <property type="match status" value="2"/>
</dbReference>
<organism evidence="12 13">
    <name type="scientific">Durusdinium trenchii</name>
    <dbReference type="NCBI Taxonomy" id="1381693"/>
    <lineage>
        <taxon>Eukaryota</taxon>
        <taxon>Sar</taxon>
        <taxon>Alveolata</taxon>
        <taxon>Dinophyceae</taxon>
        <taxon>Suessiales</taxon>
        <taxon>Symbiodiniaceae</taxon>
        <taxon>Durusdinium</taxon>
    </lineage>
</organism>
<comment type="caution">
    <text evidence="12">The sequence shown here is derived from an EMBL/GenBank/DDBJ whole genome shotgun (WGS) entry which is preliminary data.</text>
</comment>
<sequence>MAEDESLQRETLLKRRRSGASPEKKLPQTVQVLIEEEEPEEPEEPQPSFGHDGYDGYELRLEKLQSLGSSRAILSVDFALVTLEQKEVPTWKLVTAGQDGCVKIWALPLPSPSQSDTVSPRWLCTVKHEAAVNCARWAPDGRMIASCDAEAALLVWAPGVGNLHLLQDLKAPEPWHRHCLLRGHQGEVCDVSWHPKLHPDFTLASCSHDGSVRLWSVPRVELTAILRPESSESGYIKGVAFDPLGQFLACMSDGKQLAAMLYQSPEENDRGRAGGAGGASGWEEVPINQAPWAKPGQMSAVNFRRPCWDPLGESVVFPFGEHKKSPLSTCRFYSVLFTAPWKTPKLYRGHKKHVAVVRFCPIVFAKVAKGAEELAVVLALGCMDGMLSLWLSSHPVPILILKDLVDENCFITDIAWTADASALVYSSSGGVGSISISWKRILPGFTPWTLDEVLRWRSQRHLHITQPSWDLPTTHSLKVPAELGRLSAQSPNSRYFVEDPELRRSLEGLEWSSKEGQLGQLGHGGIRPSVNKVLDVNSCCERQKLLKSWHSRTMPKTCSPSPPTFAWSIEDDNMPADGVDRRILRIEPTSGSCRVSSKSEGGLWQISVERVVLAKLQGPSVVLVVESAVQSTRWQLLILASQSGRLRSPPLVLKACPGKLQLAKNGSLLLLLDIFGLTMWQLPELPGAPSLLLRTCPVPNGYHDLANMGVLSTSGRQLPYVRRRGKGHVLLFHHGTKSWLTVNWKLLQKVMSLQHREDAFCTWPDASKRRGLPSTPQKGGPFGHLALKAVSSYAVRQVLPWSPGLLDLLLELGLFAVEEDLPGLLSELQAALAKVLDDAAADSLPPETKEVTLARSPSASLVMALKDTPVAELRSTASQLQMLLSNLRAAEATEQSSKTVQSEGIQSMRKEMQESMAKKQQLQSLRRKALIMTCTVTSG</sequence>
<keyword evidence="6 8" id="KW-0539">Nucleus</keyword>
<gene>
    <name evidence="12" type="ORF">SCF082_LOCUS39922</name>
</gene>
<feature type="repeat" description="WD" evidence="7">
    <location>
        <begin position="125"/>
        <end position="156"/>
    </location>
</feature>
<keyword evidence="13" id="KW-1185">Reference proteome</keyword>
<keyword evidence="8" id="KW-0804">Transcription</keyword>
<dbReference type="SUPFAM" id="SSF50978">
    <property type="entry name" value="WD40 repeat-like"/>
    <property type="match status" value="1"/>
</dbReference>
<evidence type="ECO:0000256" key="7">
    <source>
        <dbReference type="PROSITE-ProRule" id="PRU00221"/>
    </source>
</evidence>
<evidence type="ECO:0000256" key="1">
    <source>
        <dbReference type="ARBA" id="ARBA00004123"/>
    </source>
</evidence>
<comment type="similarity">
    <text evidence="2 8">Belongs to the WD repeat HIR1 family.</text>
</comment>
<evidence type="ECO:0000256" key="5">
    <source>
        <dbReference type="ARBA" id="ARBA00022853"/>
    </source>
</evidence>
<keyword evidence="8" id="KW-0678">Repressor</keyword>
<dbReference type="InterPro" id="IPR015943">
    <property type="entry name" value="WD40/YVTN_repeat-like_dom_sf"/>
</dbReference>
<dbReference type="SMART" id="SM00320">
    <property type="entry name" value="WD40"/>
    <property type="match status" value="4"/>
</dbReference>
<keyword evidence="3 7" id="KW-0853">WD repeat</keyword>
<accession>A0ABP0Q7A7</accession>
<feature type="coiled-coil region" evidence="9">
    <location>
        <begin position="870"/>
        <end position="928"/>
    </location>
</feature>
<dbReference type="Proteomes" id="UP001642464">
    <property type="component" value="Unassembled WGS sequence"/>
</dbReference>
<reference evidence="12 13" key="1">
    <citation type="submission" date="2024-02" db="EMBL/GenBank/DDBJ databases">
        <authorList>
            <person name="Chen Y."/>
            <person name="Shah S."/>
            <person name="Dougan E. K."/>
            <person name="Thang M."/>
            <person name="Chan C."/>
        </authorList>
    </citation>
    <scope>NUCLEOTIDE SEQUENCE [LARGE SCALE GENOMIC DNA]</scope>
</reference>
<evidence type="ECO:0000256" key="9">
    <source>
        <dbReference type="SAM" id="Coils"/>
    </source>
</evidence>
<keyword evidence="9" id="KW-0175">Coiled coil</keyword>
<name>A0ABP0Q7A7_9DINO</name>
<keyword evidence="8" id="KW-0805">Transcription regulation</keyword>
<dbReference type="EMBL" id="CAXAMM010039130">
    <property type="protein sequence ID" value="CAK9084134.1"/>
    <property type="molecule type" value="Genomic_DNA"/>
</dbReference>
<dbReference type="InterPro" id="IPR001680">
    <property type="entry name" value="WD40_rpt"/>
</dbReference>
<dbReference type="PANTHER" id="PTHR13831">
    <property type="entry name" value="MEMBER OF THE HIR1 FAMILY OF WD-REPEAT PROTEINS"/>
    <property type="match status" value="1"/>
</dbReference>
<feature type="compositionally biased region" description="Acidic residues" evidence="10">
    <location>
        <begin position="34"/>
        <end position="44"/>
    </location>
</feature>
<feature type="domain" description="CAF1B/HIR1 beta-propeller" evidence="11">
    <location>
        <begin position="72"/>
        <end position="434"/>
    </location>
</feature>
<feature type="region of interest" description="Disordered" evidence="10">
    <location>
        <begin position="1"/>
        <end position="52"/>
    </location>
</feature>
<dbReference type="Gene3D" id="2.130.10.10">
    <property type="entry name" value="YVTN repeat-like/Quinoprotein amine dehydrogenase"/>
    <property type="match status" value="2"/>
</dbReference>
<dbReference type="InterPro" id="IPR055410">
    <property type="entry name" value="Beta-prop_CAF1B_HIR1"/>
</dbReference>
<comment type="subcellular location">
    <subcellularLocation>
        <location evidence="1 8">Nucleus</location>
    </subcellularLocation>
</comment>
<evidence type="ECO:0000256" key="3">
    <source>
        <dbReference type="ARBA" id="ARBA00022574"/>
    </source>
</evidence>
<evidence type="ECO:0000313" key="12">
    <source>
        <dbReference type="EMBL" id="CAK9084134.1"/>
    </source>
</evidence>
<feature type="compositionally biased region" description="Basic and acidic residues" evidence="10">
    <location>
        <begin position="1"/>
        <end position="13"/>
    </location>
</feature>
<proteinExistence type="inferred from homology"/>
<evidence type="ECO:0000256" key="2">
    <source>
        <dbReference type="ARBA" id="ARBA00007306"/>
    </source>
</evidence>
<comment type="function">
    <text evidence="8">Required for replication-independent chromatin assembly and for the periodic repression of histone gene transcription during the cell cycle.</text>
</comment>
<protein>
    <recommendedName>
        <fullName evidence="8">Protein HIRA</fullName>
    </recommendedName>
</protein>
<feature type="repeat" description="WD" evidence="7">
    <location>
        <begin position="181"/>
        <end position="225"/>
    </location>
</feature>
<evidence type="ECO:0000256" key="6">
    <source>
        <dbReference type="ARBA" id="ARBA00023242"/>
    </source>
</evidence>
<dbReference type="PANTHER" id="PTHR13831:SF0">
    <property type="entry name" value="PROTEIN HIRA"/>
    <property type="match status" value="1"/>
</dbReference>
<keyword evidence="5 8" id="KW-0156">Chromatin regulator</keyword>
<evidence type="ECO:0000256" key="4">
    <source>
        <dbReference type="ARBA" id="ARBA00022737"/>
    </source>
</evidence>